<gene>
    <name evidence="8" type="primary">LOC104779991</name>
    <name evidence="9" type="synonym">LOC104779992</name>
</gene>
<keyword evidence="7" id="KW-1185">Reference proteome</keyword>
<dbReference type="GeneID" id="104779991"/>
<feature type="signal peptide" evidence="6">
    <location>
        <begin position="1"/>
        <end position="21"/>
    </location>
</feature>
<evidence type="ECO:0000313" key="7">
    <source>
        <dbReference type="Proteomes" id="UP000694864"/>
    </source>
</evidence>
<evidence type="ECO:0000313" key="8">
    <source>
        <dbReference type="RefSeq" id="XP_010502757.1"/>
    </source>
</evidence>
<dbReference type="GeneID" id="104779992"/>
<reference evidence="8 9" key="3">
    <citation type="submission" date="2025-05" db="UniProtKB">
        <authorList>
            <consortium name="RefSeq"/>
        </authorList>
    </citation>
    <scope>IDENTIFICATION</scope>
    <source>
        <tissue evidence="8 9">Leaf</tissue>
    </source>
</reference>
<dbReference type="Pfam" id="PF05938">
    <property type="entry name" value="Self-incomp_S1"/>
    <property type="match status" value="1"/>
</dbReference>
<name>A0ABM0YLA9_CAMSA</name>
<keyword evidence="3 6" id="KW-0713">Self-incompatibility</keyword>
<proteinExistence type="inferred from homology"/>
<dbReference type="PANTHER" id="PTHR31232">
    <property type="match status" value="1"/>
</dbReference>
<feature type="chain" id="PRO_5044948461" description="S-protein homolog" evidence="6">
    <location>
        <begin position="22"/>
        <end position="136"/>
    </location>
</feature>
<evidence type="ECO:0000256" key="1">
    <source>
        <dbReference type="ARBA" id="ARBA00004613"/>
    </source>
</evidence>
<dbReference type="RefSeq" id="XP_010502758.1">
    <property type="nucleotide sequence ID" value="XM_010504456.1"/>
</dbReference>
<organism evidence="7 8">
    <name type="scientific">Camelina sativa</name>
    <name type="common">False flax</name>
    <name type="synonym">Myagrum sativum</name>
    <dbReference type="NCBI Taxonomy" id="90675"/>
    <lineage>
        <taxon>Eukaryota</taxon>
        <taxon>Viridiplantae</taxon>
        <taxon>Streptophyta</taxon>
        <taxon>Embryophyta</taxon>
        <taxon>Tracheophyta</taxon>
        <taxon>Spermatophyta</taxon>
        <taxon>Magnoliopsida</taxon>
        <taxon>eudicotyledons</taxon>
        <taxon>Gunneridae</taxon>
        <taxon>Pentapetalae</taxon>
        <taxon>rosids</taxon>
        <taxon>malvids</taxon>
        <taxon>Brassicales</taxon>
        <taxon>Brassicaceae</taxon>
        <taxon>Camelineae</taxon>
        <taxon>Camelina</taxon>
    </lineage>
</organism>
<evidence type="ECO:0000256" key="2">
    <source>
        <dbReference type="ARBA" id="ARBA00005581"/>
    </source>
</evidence>
<evidence type="ECO:0000256" key="4">
    <source>
        <dbReference type="ARBA" id="ARBA00022525"/>
    </source>
</evidence>
<protein>
    <recommendedName>
        <fullName evidence="6">S-protein homolog</fullName>
    </recommendedName>
</protein>
<sequence>MKNFSVFLFILSLCVFNHVSSAGIRIANDLKFNKNLWMRCYSKDDVIGPKIIPMGQDYSFYFGINFFSTTRFMCTLKQGPNYKHYQSFTAFKVFSNSDTGGLWDWRAREDGVYLVKEHEFLVQNPVNLHKEYDWIN</sequence>
<dbReference type="InterPro" id="IPR010264">
    <property type="entry name" value="Self-incomp_S1"/>
</dbReference>
<reference evidence="7" key="1">
    <citation type="journal article" date="1997" name="Nucleic Acids Res.">
        <title>tRNAscan-SE: a program for improved detection of transfer RNA genes in genomic sequence.</title>
        <authorList>
            <person name="Lowe T.M."/>
            <person name="Eddy S.R."/>
        </authorList>
    </citation>
    <scope>NUCLEOTIDE SEQUENCE [LARGE SCALE GENOMIC DNA]</scope>
    <source>
        <strain evidence="7">r\DH55</strain>
    </source>
</reference>
<reference evidence="7" key="2">
    <citation type="journal article" date="2014" name="Nat. Commun.">
        <title>The emerging biofuel crop Camelina sativa retains a highly undifferentiated hexaploid genome structure.</title>
        <authorList>
            <person name="Kagale S."/>
            <person name="Koh C."/>
            <person name="Nixon J."/>
            <person name="Bollina V."/>
            <person name="Clarke W.E."/>
            <person name="Tuteja R."/>
            <person name="Spillane C."/>
            <person name="Robinson S.J."/>
            <person name="Links M.G."/>
            <person name="Clarke C."/>
            <person name="Higgins E.E."/>
            <person name="Huebert T."/>
            <person name="Sharpe A.G."/>
            <person name="Parkin I.A."/>
        </authorList>
    </citation>
    <scope>NUCLEOTIDE SEQUENCE [LARGE SCALE GENOMIC DNA]</scope>
    <source>
        <strain evidence="7">r\DH55</strain>
    </source>
</reference>
<dbReference type="PANTHER" id="PTHR31232:SF54">
    <property type="entry name" value="S-PROTEIN HOMOLOG-RELATED"/>
    <property type="match status" value="1"/>
</dbReference>
<evidence type="ECO:0000256" key="6">
    <source>
        <dbReference type="RuleBase" id="RU367044"/>
    </source>
</evidence>
<comment type="similarity">
    <text evidence="2 6">Belongs to the plant self-incompatibility (S1) protein family.</text>
</comment>
<accession>A0ABM0YLA9</accession>
<keyword evidence="4 6" id="KW-0964">Secreted</keyword>
<evidence type="ECO:0000313" key="9">
    <source>
        <dbReference type="RefSeq" id="XP_010502758.1"/>
    </source>
</evidence>
<evidence type="ECO:0000256" key="5">
    <source>
        <dbReference type="ARBA" id="ARBA00022729"/>
    </source>
</evidence>
<comment type="subcellular location">
    <subcellularLocation>
        <location evidence="1 6">Secreted</location>
    </subcellularLocation>
</comment>
<keyword evidence="5 6" id="KW-0732">Signal</keyword>
<dbReference type="Proteomes" id="UP000694864">
    <property type="component" value="Chromosome 4"/>
</dbReference>
<dbReference type="RefSeq" id="XP_010502757.1">
    <property type="nucleotide sequence ID" value="XM_010504455.1"/>
</dbReference>
<evidence type="ECO:0000256" key="3">
    <source>
        <dbReference type="ARBA" id="ARBA00022471"/>
    </source>
</evidence>